<organism evidence="2">
    <name type="scientific">marine sediment metagenome</name>
    <dbReference type="NCBI Taxonomy" id="412755"/>
    <lineage>
        <taxon>unclassified sequences</taxon>
        <taxon>metagenomes</taxon>
        <taxon>ecological metagenomes</taxon>
    </lineage>
</organism>
<comment type="caution">
    <text evidence="2">The sequence shown here is derived from an EMBL/GenBank/DDBJ whole genome shotgun (WGS) entry which is preliminary data.</text>
</comment>
<accession>A0A0F9HT26</accession>
<proteinExistence type="predicted"/>
<dbReference type="EMBL" id="LAZR01021582">
    <property type="protein sequence ID" value="KKL84850.1"/>
    <property type="molecule type" value="Genomic_DNA"/>
</dbReference>
<evidence type="ECO:0000256" key="1">
    <source>
        <dbReference type="SAM" id="MobiDB-lite"/>
    </source>
</evidence>
<dbReference type="AlphaFoldDB" id="A0A0F9HT26"/>
<feature type="region of interest" description="Disordered" evidence="1">
    <location>
        <begin position="84"/>
        <end position="107"/>
    </location>
</feature>
<sequence length="252" mass="26585">MANALKASRDAQLRIVSGGRDSVLPVSAVRGGPQGRALPIVRTPVRHRPLLLTLKERSGLKTTQVQIQEAALLTLVEQRDAQLKNPDSVRTKDERVHTGPDGTTTAFADTDGAGSILAPAPIKPGSVAFIYLLDGTVFSASDDGVGVITGRNVTGTVTYATGAWTLTFTQAPDADTNILADHTHEPTTSGFSDVGGVITLVPHGETTVVRTVDERFMQILANDGATPPDAKGHDVQLDITDLTDGDFDQLVD</sequence>
<reference evidence="2" key="1">
    <citation type="journal article" date="2015" name="Nature">
        <title>Complex archaea that bridge the gap between prokaryotes and eukaryotes.</title>
        <authorList>
            <person name="Spang A."/>
            <person name="Saw J.H."/>
            <person name="Jorgensen S.L."/>
            <person name="Zaremba-Niedzwiedzka K."/>
            <person name="Martijn J."/>
            <person name="Lind A.E."/>
            <person name="van Eijk R."/>
            <person name="Schleper C."/>
            <person name="Guy L."/>
            <person name="Ettema T.J."/>
        </authorList>
    </citation>
    <scope>NUCLEOTIDE SEQUENCE</scope>
</reference>
<feature type="compositionally biased region" description="Basic and acidic residues" evidence="1">
    <location>
        <begin position="84"/>
        <end position="98"/>
    </location>
</feature>
<gene>
    <name evidence="2" type="ORF">LCGC14_1960650</name>
</gene>
<protein>
    <submittedName>
        <fullName evidence="2">Uncharacterized protein</fullName>
    </submittedName>
</protein>
<evidence type="ECO:0000313" key="2">
    <source>
        <dbReference type="EMBL" id="KKL84850.1"/>
    </source>
</evidence>
<name>A0A0F9HT26_9ZZZZ</name>